<evidence type="ECO:0000256" key="1">
    <source>
        <dbReference type="ARBA" id="ARBA00022737"/>
    </source>
</evidence>
<evidence type="ECO:0000259" key="4">
    <source>
        <dbReference type="PROSITE" id="PS01180"/>
    </source>
</evidence>
<dbReference type="PROSITE" id="PS01180">
    <property type="entry name" value="CUB"/>
    <property type="match status" value="3"/>
</dbReference>
<dbReference type="Pfam" id="PF00431">
    <property type="entry name" value="CUB"/>
    <property type="match status" value="1"/>
</dbReference>
<keyword evidence="2" id="KW-1015">Disulfide bond</keyword>
<evidence type="ECO:0000313" key="6">
    <source>
        <dbReference type="Proteomes" id="UP000198287"/>
    </source>
</evidence>
<comment type="caution">
    <text evidence="3">Lacks conserved residue(s) required for the propagation of feature annotation.</text>
</comment>
<reference evidence="5 6" key="1">
    <citation type="submission" date="2015-12" db="EMBL/GenBank/DDBJ databases">
        <title>The genome of Folsomia candida.</title>
        <authorList>
            <person name="Faddeeva A."/>
            <person name="Derks M.F."/>
            <person name="Anvar Y."/>
            <person name="Smit S."/>
            <person name="Van Straalen N."/>
            <person name="Roelofs D."/>
        </authorList>
    </citation>
    <scope>NUCLEOTIDE SEQUENCE [LARGE SCALE GENOMIC DNA]</scope>
    <source>
        <strain evidence="5 6">VU population</strain>
        <tissue evidence="5">Whole body</tissue>
    </source>
</reference>
<dbReference type="InterPro" id="IPR035914">
    <property type="entry name" value="Sperma_CUB_dom_sf"/>
</dbReference>
<dbReference type="AlphaFoldDB" id="A0A226DFF3"/>
<dbReference type="InterPro" id="IPR000859">
    <property type="entry name" value="CUB_dom"/>
</dbReference>
<evidence type="ECO:0000313" key="5">
    <source>
        <dbReference type="EMBL" id="OXA43584.1"/>
    </source>
</evidence>
<dbReference type="PANTHER" id="PTHR24251">
    <property type="entry name" value="OVOCHYMASE-RELATED"/>
    <property type="match status" value="1"/>
</dbReference>
<dbReference type="SMART" id="SM00042">
    <property type="entry name" value="CUB"/>
    <property type="match status" value="2"/>
</dbReference>
<feature type="domain" description="CUB" evidence="4">
    <location>
        <begin position="6"/>
        <end position="74"/>
    </location>
</feature>
<comment type="caution">
    <text evidence="5">The sequence shown here is derived from an EMBL/GenBank/DDBJ whole genome shotgun (WGS) entry which is preliminary data.</text>
</comment>
<keyword evidence="1" id="KW-0677">Repeat</keyword>
<dbReference type="SUPFAM" id="SSF49854">
    <property type="entry name" value="Spermadhesin, CUB domain"/>
    <property type="match status" value="3"/>
</dbReference>
<gene>
    <name evidence="5" type="ORF">Fcan01_21498</name>
</gene>
<name>A0A226DFF3_FOLCA</name>
<dbReference type="CDD" id="cd00041">
    <property type="entry name" value="CUB"/>
    <property type="match status" value="1"/>
</dbReference>
<feature type="domain" description="CUB" evidence="4">
    <location>
        <begin position="784"/>
        <end position="907"/>
    </location>
</feature>
<accession>A0A226DFF3</accession>
<evidence type="ECO:0000256" key="2">
    <source>
        <dbReference type="ARBA" id="ARBA00023157"/>
    </source>
</evidence>
<organism evidence="5 6">
    <name type="scientific">Folsomia candida</name>
    <name type="common">Springtail</name>
    <dbReference type="NCBI Taxonomy" id="158441"/>
    <lineage>
        <taxon>Eukaryota</taxon>
        <taxon>Metazoa</taxon>
        <taxon>Ecdysozoa</taxon>
        <taxon>Arthropoda</taxon>
        <taxon>Hexapoda</taxon>
        <taxon>Collembola</taxon>
        <taxon>Entomobryomorpha</taxon>
        <taxon>Isotomoidea</taxon>
        <taxon>Isotomidae</taxon>
        <taxon>Proisotominae</taxon>
        <taxon>Folsomia</taxon>
    </lineage>
</organism>
<sequence length="1117" mass="123552">MCKGGCGGVIEAQSGRIIGTSSAGLVDNVECMWTISANHRQRVKLTLLNQKLLSYSSGYMSLCKVHEVQVNYGQSFDTPALSVTSITSDKTYLFRGPLLFLTCQCNLNPRNQFVEFEGLGPRVFSRVSFQHTNVQNLTGSYDVATELTNGASQLSDKTGAFITITIPGLDNNSSSPMKNIILQNLSPKFCKSSSLSMHFDLFNPDAMMSIDCCQVDCLNHKFLVRNDYCLVLIGVNISAGFEQTTSSSSSYARLAWDIQEHTLKPKYGEVCGGVISGRSEGGISESYSSYQPNSRCVWIIHPFPRTEIVVTLTQLQIEEGRENLFAVGIDDDGGLVTTPLTEENVLYELSGRVILIVFYSDTSLQLYGFSLTWKAKGPVNLSMFTNDDKIHRYTERNGTSAWNLTMPPTWPGLHVGIINHFESYQPYACNLRLDYQLTGSTTFLLFESTNATFNNLINVTRTSTSVGAANPSNFTSRDSVFLLVAKLHEPQSSVRLNFNWDQGEAVAPTSYSTCGGRIEPAQQARIGYKTGQPVGANIRCVWLIECRYANVTFDLIKNGLTRHGIISIDTIDPGTGKIDLNSTTRISTESPRVVVRGPLILLKFASSPSQYSSETGFELEYAGSGSSIQDGRTYEMRHWSTASSTVEYPISDGVPSSTDLLIIGQNPDVTSTLSISDKLTLQFMSHAMKSSTVGQGYNFSLYSFSSWDSNNTFAPAVDCTVVTGLLEEECDFSQAYASADFHSKSETFDMKFNNSGFLAIVKPLQRMESTASREFELTWNTGGCGGLISLPNGKIDYKVYQYYSSNENCIWLIDGTKFGATSILFNLEVSGVLDRDAIYVYPVSLSLGTIGVSTRLRHEASSYSYLPVKRNITVQSGIALVSFRSTSSSSIYSSTLGRGFRLSYSLRRIRSTTRESPGKTFVLFPNLANNEMQLPMSKRITSLNHNDTIIMFFNSPQATSSSSSSSSSTTSTTTLNITIEDLDLFVNSKNCVSDSLYFYYYSFSSFYLKESFRSFKNPEASCNDTTEAVDLVTGGDEDEEYQVQESIYEDIMSPSTVKKPTVKNTCNAQCYETNVLSTLTPTRRRFIIAMPTLVIYKSNSNHTEGKKVRFTWTTTLS</sequence>
<evidence type="ECO:0000256" key="3">
    <source>
        <dbReference type="PROSITE-ProRule" id="PRU00059"/>
    </source>
</evidence>
<feature type="domain" description="CUB" evidence="4">
    <location>
        <begin position="271"/>
        <end position="376"/>
    </location>
</feature>
<dbReference type="EMBL" id="LNIX01000021">
    <property type="protein sequence ID" value="OXA43584.1"/>
    <property type="molecule type" value="Genomic_DNA"/>
</dbReference>
<dbReference type="OrthoDB" id="8298994at2759"/>
<proteinExistence type="predicted"/>
<keyword evidence="6" id="KW-1185">Reference proteome</keyword>
<protein>
    <submittedName>
        <fullName evidence="5">Cubilin</fullName>
    </submittedName>
</protein>
<dbReference type="Gene3D" id="2.60.120.290">
    <property type="entry name" value="Spermadhesin, CUB domain"/>
    <property type="match status" value="3"/>
</dbReference>
<dbReference type="Proteomes" id="UP000198287">
    <property type="component" value="Unassembled WGS sequence"/>
</dbReference>